<feature type="region of interest" description="Disordered" evidence="1">
    <location>
        <begin position="309"/>
        <end position="336"/>
    </location>
</feature>
<evidence type="ECO:0000313" key="2">
    <source>
        <dbReference type="EMBL" id="CAG9760066.1"/>
    </source>
</evidence>
<proteinExistence type="predicted"/>
<dbReference type="AlphaFoldDB" id="A0A9N9M9D4"/>
<dbReference type="PROSITE" id="PS00141">
    <property type="entry name" value="ASP_PROTEASE"/>
    <property type="match status" value="1"/>
</dbReference>
<gene>
    <name evidence="2" type="ORF">CEUTPL_LOCUS802</name>
</gene>
<dbReference type="GO" id="GO:0006508">
    <property type="term" value="P:proteolysis"/>
    <property type="evidence" value="ECO:0007669"/>
    <property type="project" value="InterPro"/>
</dbReference>
<organism evidence="2 3">
    <name type="scientific">Ceutorhynchus assimilis</name>
    <name type="common">cabbage seed weevil</name>
    <dbReference type="NCBI Taxonomy" id="467358"/>
    <lineage>
        <taxon>Eukaryota</taxon>
        <taxon>Metazoa</taxon>
        <taxon>Ecdysozoa</taxon>
        <taxon>Arthropoda</taxon>
        <taxon>Hexapoda</taxon>
        <taxon>Insecta</taxon>
        <taxon>Pterygota</taxon>
        <taxon>Neoptera</taxon>
        <taxon>Endopterygota</taxon>
        <taxon>Coleoptera</taxon>
        <taxon>Polyphaga</taxon>
        <taxon>Cucujiformia</taxon>
        <taxon>Curculionidae</taxon>
        <taxon>Ceutorhynchinae</taxon>
        <taxon>Ceutorhynchus</taxon>
    </lineage>
</organism>
<dbReference type="EMBL" id="OU892277">
    <property type="protein sequence ID" value="CAG9760066.1"/>
    <property type="molecule type" value="Genomic_DNA"/>
</dbReference>
<evidence type="ECO:0000256" key="1">
    <source>
        <dbReference type="SAM" id="MobiDB-lite"/>
    </source>
</evidence>
<feature type="compositionally biased region" description="Basic and acidic residues" evidence="1">
    <location>
        <begin position="309"/>
        <end position="321"/>
    </location>
</feature>
<dbReference type="OrthoDB" id="6774462at2759"/>
<keyword evidence="3" id="KW-1185">Reference proteome</keyword>
<dbReference type="InterPro" id="IPR005312">
    <property type="entry name" value="DUF1759"/>
</dbReference>
<protein>
    <recommendedName>
        <fullName evidence="4">Peptidase aspartic putative domain-containing protein</fullName>
    </recommendedName>
</protein>
<dbReference type="GO" id="GO:0004190">
    <property type="term" value="F:aspartic-type endopeptidase activity"/>
    <property type="evidence" value="ECO:0007669"/>
    <property type="project" value="InterPro"/>
</dbReference>
<dbReference type="Proteomes" id="UP001152799">
    <property type="component" value="Chromosome 1"/>
</dbReference>
<dbReference type="Pfam" id="PF03564">
    <property type="entry name" value="DUF1759"/>
    <property type="match status" value="1"/>
</dbReference>
<accession>A0A9N9M9D4</accession>
<dbReference type="PANTHER" id="PTHR47331:SF5">
    <property type="entry name" value="RIBONUCLEASE H"/>
    <property type="match status" value="1"/>
</dbReference>
<name>A0A9N9M9D4_9CUCU</name>
<sequence length="544" mass="60324">MSTAAERKSLYNLSRALDSEAAIKKFQVMYLTLDSTMEALGSVVDEIHELQLEIKADYVPDYGWLTAIIQYLVGRLCGPALGICAGISIIGDNYNIVYKALTDRYENKRVLANTYLQQIFEFRSLNGESERNLNLFLERFDVAVSALKRINLPDLADFILLHQALAKLDSETVRAFEMEFRDAKDIPTYADLVNFVQFQSKILYLNKPSTSGSSPGLKGRNYNPKDQKIFFTQQDNKKVNSCNFCQNNGHYLGRCEQFKALTPSKRYETVRGNGWCFNCLSAKHGVRDCPINRVCTQCEKKHHVLLHAGRSDSARSPRKDPPSAAGENGDGLDARDGGEVLSCSTTEKNYSTKYTTLLSTVVVDVINSSVPNRTARLLLDSGSQVNLLTVEWCKKLGLKVSKCFSSVQGDNAQAVRGMTNLAIASRHNSERIFSINVILVDKITDKLPRDNVDLRAIPGLKGVSLADDKFDQPGEIHGIIGAELFATILGKNKILGVSRSPVAIQTAFGYVVMGPKIKSLEHTDKGRINATDVLNKFVTASDER</sequence>
<dbReference type="PANTHER" id="PTHR47331">
    <property type="entry name" value="PHD-TYPE DOMAIN-CONTAINING PROTEIN"/>
    <property type="match status" value="1"/>
</dbReference>
<evidence type="ECO:0008006" key="4">
    <source>
        <dbReference type="Google" id="ProtNLM"/>
    </source>
</evidence>
<dbReference type="InterPro" id="IPR001969">
    <property type="entry name" value="Aspartic_peptidase_AS"/>
</dbReference>
<reference evidence="2" key="1">
    <citation type="submission" date="2022-01" db="EMBL/GenBank/DDBJ databases">
        <authorList>
            <person name="King R."/>
        </authorList>
    </citation>
    <scope>NUCLEOTIDE SEQUENCE</scope>
</reference>
<evidence type="ECO:0000313" key="3">
    <source>
        <dbReference type="Proteomes" id="UP001152799"/>
    </source>
</evidence>